<reference evidence="2" key="1">
    <citation type="submission" date="2016-10" db="EMBL/GenBank/DDBJ databases">
        <authorList>
            <person name="Varghese N."/>
            <person name="Submissions S."/>
        </authorList>
    </citation>
    <scope>NUCLEOTIDE SEQUENCE [LARGE SCALE GENOMIC DNA]</scope>
    <source>
        <strain evidence="2">DSM 22951</strain>
    </source>
</reference>
<proteinExistence type="predicted"/>
<evidence type="ECO:0000313" key="1">
    <source>
        <dbReference type="EMBL" id="SSA59064.1"/>
    </source>
</evidence>
<dbReference type="AlphaFoldDB" id="A0A2Y9BNB9"/>
<dbReference type="EMBL" id="UESZ01000002">
    <property type="protein sequence ID" value="SSA59064.1"/>
    <property type="molecule type" value="Genomic_DNA"/>
</dbReference>
<keyword evidence="2" id="KW-1185">Reference proteome</keyword>
<gene>
    <name evidence="1" type="ORF">SAMN04489750_3875</name>
</gene>
<dbReference type="Proteomes" id="UP000250028">
    <property type="component" value="Unassembled WGS sequence"/>
</dbReference>
<feature type="non-terminal residue" evidence="1">
    <location>
        <position position="123"/>
    </location>
</feature>
<accession>A0A2Y9BNB9</accession>
<protein>
    <submittedName>
        <fullName evidence="1">Uncharacterized protein</fullName>
    </submittedName>
</protein>
<sequence>MCSAGAGEVVLEIGAGGAGTFSTQPVLRKPGLPPSRSWFSAAISVYLSPAPRWSRAIDQRVSPGCTVCLVVGAEARAGLALLLGAGAANVLVPGWAVALTVLTCAVGSVAAEAVWATIGEAAN</sequence>
<name>A0A2Y9BNB9_9MICO</name>
<evidence type="ECO:0000313" key="2">
    <source>
        <dbReference type="Proteomes" id="UP000250028"/>
    </source>
</evidence>
<organism evidence="1 2">
    <name type="scientific">Branchiibius hedensis</name>
    <dbReference type="NCBI Taxonomy" id="672460"/>
    <lineage>
        <taxon>Bacteria</taxon>
        <taxon>Bacillati</taxon>
        <taxon>Actinomycetota</taxon>
        <taxon>Actinomycetes</taxon>
        <taxon>Micrococcales</taxon>
        <taxon>Dermacoccaceae</taxon>
        <taxon>Branchiibius</taxon>
    </lineage>
</organism>